<name>A0ABD1E8B4_HYPHA</name>
<dbReference type="GO" id="GO:0005576">
    <property type="term" value="C:extracellular region"/>
    <property type="evidence" value="ECO:0007669"/>
    <property type="project" value="UniProtKB-SubCell"/>
</dbReference>
<feature type="compositionally biased region" description="Polar residues" evidence="1">
    <location>
        <begin position="85"/>
        <end position="95"/>
    </location>
</feature>
<reference evidence="3 4" key="1">
    <citation type="submission" date="2024-05" db="EMBL/GenBank/DDBJ databases">
        <title>Genetic variation in Jamaican populations of the coffee berry borer (Hypothenemus hampei).</title>
        <authorList>
            <person name="Errbii M."/>
            <person name="Myrie A."/>
        </authorList>
    </citation>
    <scope>NUCLEOTIDE SEQUENCE [LARGE SCALE GENOMIC DNA]</scope>
    <source>
        <strain evidence="3">JA-Hopewell-2020-01-JO</strain>
        <tissue evidence="3">Whole body</tissue>
    </source>
</reference>
<dbReference type="GO" id="GO:0007218">
    <property type="term" value="P:neuropeptide signaling pathway"/>
    <property type="evidence" value="ECO:0007669"/>
    <property type="project" value="UniProtKB-KW"/>
</dbReference>
<evidence type="ECO:0000256" key="2">
    <source>
        <dbReference type="SAM" id="SignalP"/>
    </source>
</evidence>
<comment type="caution">
    <text evidence="3">The sequence shown here is derived from an EMBL/GenBank/DDBJ whole genome shotgun (WGS) entry which is preliminary data.</text>
</comment>
<sequence>MLSIFWSSLLFMEILIFGLMVSQLHSQVTFSRNWEGAGGKRSMGLYLPPAPTSGQFPAELYFRLSTNNICQYLLSEVNKQIQNRNTACESQTSPLRNHPQDGGIFSTE</sequence>
<feature type="chain" id="PRO_5044892563" description="Adipokinetic hormone" evidence="2">
    <location>
        <begin position="27"/>
        <end position="108"/>
    </location>
</feature>
<keyword evidence="2" id="KW-0732">Signal</keyword>
<proteinExistence type="predicted"/>
<evidence type="ECO:0008006" key="5">
    <source>
        <dbReference type="Google" id="ProtNLM"/>
    </source>
</evidence>
<evidence type="ECO:0000313" key="3">
    <source>
        <dbReference type="EMBL" id="KAL1490897.1"/>
    </source>
</evidence>
<gene>
    <name evidence="3" type="ORF">ABEB36_011574</name>
</gene>
<keyword evidence="4" id="KW-1185">Reference proteome</keyword>
<evidence type="ECO:0000256" key="1">
    <source>
        <dbReference type="SAM" id="MobiDB-lite"/>
    </source>
</evidence>
<dbReference type="AlphaFoldDB" id="A0ABD1E8B4"/>
<organism evidence="3 4">
    <name type="scientific">Hypothenemus hampei</name>
    <name type="common">Coffee berry borer</name>
    <dbReference type="NCBI Taxonomy" id="57062"/>
    <lineage>
        <taxon>Eukaryota</taxon>
        <taxon>Metazoa</taxon>
        <taxon>Ecdysozoa</taxon>
        <taxon>Arthropoda</taxon>
        <taxon>Hexapoda</taxon>
        <taxon>Insecta</taxon>
        <taxon>Pterygota</taxon>
        <taxon>Neoptera</taxon>
        <taxon>Endopterygota</taxon>
        <taxon>Coleoptera</taxon>
        <taxon>Polyphaga</taxon>
        <taxon>Cucujiformia</taxon>
        <taxon>Curculionidae</taxon>
        <taxon>Scolytinae</taxon>
        <taxon>Hypothenemus</taxon>
    </lineage>
</organism>
<accession>A0ABD1E8B4</accession>
<dbReference type="EMBL" id="JBDJPC010000009">
    <property type="protein sequence ID" value="KAL1490897.1"/>
    <property type="molecule type" value="Genomic_DNA"/>
</dbReference>
<dbReference type="GO" id="GO:0005179">
    <property type="term" value="F:hormone activity"/>
    <property type="evidence" value="ECO:0007669"/>
    <property type="project" value="UniProtKB-KW"/>
</dbReference>
<protein>
    <recommendedName>
        <fullName evidence="5">Adipokinetic hormone</fullName>
    </recommendedName>
</protein>
<feature type="signal peptide" evidence="2">
    <location>
        <begin position="1"/>
        <end position="26"/>
    </location>
</feature>
<dbReference type="Proteomes" id="UP001566132">
    <property type="component" value="Unassembled WGS sequence"/>
</dbReference>
<evidence type="ECO:0000313" key="4">
    <source>
        <dbReference type="Proteomes" id="UP001566132"/>
    </source>
</evidence>
<feature type="region of interest" description="Disordered" evidence="1">
    <location>
        <begin position="85"/>
        <end position="108"/>
    </location>
</feature>